<dbReference type="EMBL" id="BQFK01000001">
    <property type="protein sequence ID" value="GJJ42537.1"/>
    <property type="molecule type" value="Genomic_DNA"/>
</dbReference>
<proteinExistence type="inferred from homology"/>
<evidence type="ECO:0000313" key="2">
    <source>
        <dbReference type="EMBL" id="GJJ42537.1"/>
    </source>
</evidence>
<dbReference type="RefSeq" id="WP_014836080.1">
    <property type="nucleotide sequence ID" value="NZ_AP019662.1"/>
</dbReference>
<dbReference type="GO" id="GO:0016757">
    <property type="term" value="F:glycosyltransferase activity"/>
    <property type="evidence" value="ECO:0007669"/>
    <property type="project" value="UniProtKB-KW"/>
</dbReference>
<dbReference type="PANTHER" id="PTHR47505:SF1">
    <property type="entry name" value="DNA UTILIZATION PROTEIN YHGH"/>
    <property type="match status" value="1"/>
</dbReference>
<dbReference type="SUPFAM" id="SSF53271">
    <property type="entry name" value="PRTase-like"/>
    <property type="match status" value="1"/>
</dbReference>
<keyword evidence="2" id="KW-0328">Glycosyltransferase</keyword>
<comment type="caution">
    <text evidence="2">The sequence shown here is derived from an EMBL/GenBank/DDBJ whole genome shotgun (WGS) entry which is preliminary data.</text>
</comment>
<accession>A0ABD0BFD6</accession>
<dbReference type="InterPro" id="IPR051910">
    <property type="entry name" value="ComF/GntX_DNA_util-trans"/>
</dbReference>
<dbReference type="AlphaFoldDB" id="A0ABD0BFD6"/>
<dbReference type="Gene3D" id="3.40.50.2020">
    <property type="match status" value="1"/>
</dbReference>
<dbReference type="InterPro" id="IPR000836">
    <property type="entry name" value="PRTase_dom"/>
</dbReference>
<gene>
    <name evidence="2" type="ORF">CULCOIPH005_07260</name>
</gene>
<keyword evidence="2" id="KW-0808">Transferase</keyword>
<dbReference type="PANTHER" id="PTHR47505">
    <property type="entry name" value="DNA UTILIZATION PROTEIN YHGH"/>
    <property type="match status" value="1"/>
</dbReference>
<protein>
    <submittedName>
        <fullName evidence="2">Phosphoribosyltransferase</fullName>
    </submittedName>
</protein>
<evidence type="ECO:0000313" key="3">
    <source>
        <dbReference type="Proteomes" id="UP001205910"/>
    </source>
</evidence>
<sequence length="202" mass="21796">MMGEFLFPQACVGCGKPGMRMCGKCTGEWSRAPQRVTTLTDPHVPVWSLGEFGGVRRRTIINLKERGRTDAVRYLGPVVAAAVEHLKALGEVEEDIVLLPAPTRMRSAQQRGGDPVELICRASGLRTERVLWHRPSVADSVGLDVSQRRRNLSGNIFLTRIPSSAVLIVDDVITTGATLAESVAVLTSGNVKIRGALGLSNV</sequence>
<reference evidence="2 3" key="1">
    <citation type="submission" date="2021-11" db="EMBL/GenBank/DDBJ databases">
        <title>Whole genome sequences of diphtheriae toxin producing Corynebacterium ulcerans isolates from cats in Osaka, Japan.</title>
        <authorList>
            <person name="Umeda K."/>
            <person name="Hirai Y."/>
        </authorList>
    </citation>
    <scope>NUCLEOTIDE SEQUENCE [LARGE SCALE GENOMIC DNA]</scope>
    <source>
        <strain evidence="2 3">12109B-1</strain>
    </source>
</reference>
<dbReference type="CDD" id="cd06223">
    <property type="entry name" value="PRTases_typeI"/>
    <property type="match status" value="1"/>
</dbReference>
<name>A0ABD0BFD6_CORUL</name>
<evidence type="ECO:0000256" key="1">
    <source>
        <dbReference type="ARBA" id="ARBA00008007"/>
    </source>
</evidence>
<dbReference type="Proteomes" id="UP001205910">
    <property type="component" value="Unassembled WGS sequence"/>
</dbReference>
<organism evidence="2 3">
    <name type="scientific">Corynebacterium ulcerans</name>
    <dbReference type="NCBI Taxonomy" id="65058"/>
    <lineage>
        <taxon>Bacteria</taxon>
        <taxon>Bacillati</taxon>
        <taxon>Actinomycetota</taxon>
        <taxon>Actinomycetes</taxon>
        <taxon>Mycobacteriales</taxon>
        <taxon>Corynebacteriaceae</taxon>
        <taxon>Corynebacterium</taxon>
    </lineage>
</organism>
<comment type="similarity">
    <text evidence="1">Belongs to the ComF/GntX family.</text>
</comment>
<dbReference type="InterPro" id="IPR029057">
    <property type="entry name" value="PRTase-like"/>
</dbReference>